<keyword evidence="1" id="KW-0732">Signal</keyword>
<dbReference type="EMBL" id="SODV01000002">
    <property type="protein sequence ID" value="TDW96505.1"/>
    <property type="molecule type" value="Genomic_DNA"/>
</dbReference>
<feature type="domain" description="Secretion system C-terminal sorting" evidence="2">
    <location>
        <begin position="108"/>
        <end position="184"/>
    </location>
</feature>
<sequence length="187" mass="20538">MTKIIQPSIFAAAVMALLVSAGAASAQSLPGPAWYVVASGGGSDSIPYKGWGLECRYTAVEVSYTVGEPCIAFDHLEKFDVTEGFQQPDGYGVKPYDPFDAIESLTFYPNPCHQFGFVQFYLNESFTQLHMKVFEMNGKCVYEDDFKSGDGKVTYQLPTSHLSPGVYIVQIVGFTSKRYIGKLVVIP</sequence>
<feature type="signal peptide" evidence="1">
    <location>
        <begin position="1"/>
        <end position="26"/>
    </location>
</feature>
<evidence type="ECO:0000259" key="2">
    <source>
        <dbReference type="Pfam" id="PF18962"/>
    </source>
</evidence>
<proteinExistence type="predicted"/>
<dbReference type="AlphaFoldDB" id="A0A4R8DG94"/>
<gene>
    <name evidence="3" type="ORF">EDB95_4336</name>
</gene>
<keyword evidence="4" id="KW-1185">Reference proteome</keyword>
<organism evidence="3 4">
    <name type="scientific">Dinghuibacter silviterrae</name>
    <dbReference type="NCBI Taxonomy" id="1539049"/>
    <lineage>
        <taxon>Bacteria</taxon>
        <taxon>Pseudomonadati</taxon>
        <taxon>Bacteroidota</taxon>
        <taxon>Chitinophagia</taxon>
        <taxon>Chitinophagales</taxon>
        <taxon>Chitinophagaceae</taxon>
        <taxon>Dinghuibacter</taxon>
    </lineage>
</organism>
<feature type="chain" id="PRO_5020291140" evidence="1">
    <location>
        <begin position="27"/>
        <end position="187"/>
    </location>
</feature>
<dbReference type="Pfam" id="PF18962">
    <property type="entry name" value="Por_Secre_tail"/>
    <property type="match status" value="1"/>
</dbReference>
<evidence type="ECO:0000313" key="4">
    <source>
        <dbReference type="Proteomes" id="UP000294498"/>
    </source>
</evidence>
<name>A0A4R8DG94_9BACT</name>
<dbReference type="Proteomes" id="UP000294498">
    <property type="component" value="Unassembled WGS sequence"/>
</dbReference>
<dbReference type="NCBIfam" id="TIGR04183">
    <property type="entry name" value="Por_Secre_tail"/>
    <property type="match status" value="1"/>
</dbReference>
<evidence type="ECO:0000256" key="1">
    <source>
        <dbReference type="SAM" id="SignalP"/>
    </source>
</evidence>
<evidence type="ECO:0000313" key="3">
    <source>
        <dbReference type="EMBL" id="TDW96505.1"/>
    </source>
</evidence>
<comment type="caution">
    <text evidence="3">The sequence shown here is derived from an EMBL/GenBank/DDBJ whole genome shotgun (WGS) entry which is preliminary data.</text>
</comment>
<dbReference type="OrthoDB" id="862563at2"/>
<accession>A0A4R8DG94</accession>
<protein>
    <submittedName>
        <fullName evidence="3">Putative secreted protein (Por secretion system target)</fullName>
    </submittedName>
</protein>
<dbReference type="RefSeq" id="WP_133997057.1">
    <property type="nucleotide sequence ID" value="NZ_SODV01000002.1"/>
</dbReference>
<dbReference type="InterPro" id="IPR026444">
    <property type="entry name" value="Secre_tail"/>
</dbReference>
<reference evidence="3 4" key="1">
    <citation type="submission" date="2019-03" db="EMBL/GenBank/DDBJ databases">
        <title>Genomic Encyclopedia of Type Strains, Phase IV (KMG-IV): sequencing the most valuable type-strain genomes for metagenomic binning, comparative biology and taxonomic classification.</title>
        <authorList>
            <person name="Goeker M."/>
        </authorList>
    </citation>
    <scope>NUCLEOTIDE SEQUENCE [LARGE SCALE GENOMIC DNA]</scope>
    <source>
        <strain evidence="3 4">DSM 100059</strain>
    </source>
</reference>